<keyword evidence="2" id="KW-1185">Reference proteome</keyword>
<protein>
    <recommendedName>
        <fullName evidence="3">F-box domain-containing protein</fullName>
    </recommendedName>
</protein>
<evidence type="ECO:0000313" key="2">
    <source>
        <dbReference type="Proteomes" id="UP001302745"/>
    </source>
</evidence>
<comment type="caution">
    <text evidence="1">The sequence shown here is derived from an EMBL/GenBank/DDBJ whole genome shotgun (WGS) entry which is preliminary data.</text>
</comment>
<organism evidence="1 2">
    <name type="scientific">Chaetomidium leptoderma</name>
    <dbReference type="NCBI Taxonomy" id="669021"/>
    <lineage>
        <taxon>Eukaryota</taxon>
        <taxon>Fungi</taxon>
        <taxon>Dikarya</taxon>
        <taxon>Ascomycota</taxon>
        <taxon>Pezizomycotina</taxon>
        <taxon>Sordariomycetes</taxon>
        <taxon>Sordariomycetidae</taxon>
        <taxon>Sordariales</taxon>
        <taxon>Chaetomiaceae</taxon>
        <taxon>Chaetomidium</taxon>
    </lineage>
</organism>
<name>A0AAN6VDC3_9PEZI</name>
<dbReference type="Proteomes" id="UP001302745">
    <property type="component" value="Unassembled WGS sequence"/>
</dbReference>
<evidence type="ECO:0000313" key="1">
    <source>
        <dbReference type="EMBL" id="KAK4149372.1"/>
    </source>
</evidence>
<gene>
    <name evidence="1" type="ORF">C8A00DRAFT_18923</name>
</gene>
<dbReference type="EMBL" id="MU857167">
    <property type="protein sequence ID" value="KAK4149372.1"/>
    <property type="molecule type" value="Genomic_DNA"/>
</dbReference>
<reference evidence="1" key="2">
    <citation type="submission" date="2023-05" db="EMBL/GenBank/DDBJ databases">
        <authorList>
            <consortium name="Lawrence Berkeley National Laboratory"/>
            <person name="Steindorff A."/>
            <person name="Hensen N."/>
            <person name="Bonometti L."/>
            <person name="Westerberg I."/>
            <person name="Brannstrom I.O."/>
            <person name="Guillou S."/>
            <person name="Cros-Aarteil S."/>
            <person name="Calhoun S."/>
            <person name="Haridas S."/>
            <person name="Kuo A."/>
            <person name="Mondo S."/>
            <person name="Pangilinan J."/>
            <person name="Riley R."/>
            <person name="Labutti K."/>
            <person name="Andreopoulos B."/>
            <person name="Lipzen A."/>
            <person name="Chen C."/>
            <person name="Yanf M."/>
            <person name="Daum C."/>
            <person name="Ng V."/>
            <person name="Clum A."/>
            <person name="Ohm R."/>
            <person name="Martin F."/>
            <person name="Silar P."/>
            <person name="Natvig D."/>
            <person name="Lalanne C."/>
            <person name="Gautier V."/>
            <person name="Ament-Velasquez S.L."/>
            <person name="Kruys A."/>
            <person name="Hutchinson M.I."/>
            <person name="Powell A.J."/>
            <person name="Barry K."/>
            <person name="Miller A.N."/>
            <person name="Grigoriev I.V."/>
            <person name="Debuchy R."/>
            <person name="Gladieux P."/>
            <person name="Thoren M.H."/>
            <person name="Johannesson H."/>
        </authorList>
    </citation>
    <scope>NUCLEOTIDE SEQUENCE</scope>
    <source>
        <strain evidence="1">CBS 538.74</strain>
    </source>
</reference>
<accession>A0AAN6VDC3</accession>
<dbReference type="AlphaFoldDB" id="A0AAN6VDC3"/>
<sequence>MTLEDLPAELRLQILLSFSDVADLQAVVHASPVFHRQYLLDRQNVFGRVLETTMAGTFVEAYAVHTSTRLAKLDGELSEEAIEQFLDKYRVLRSDPGAALRQCALDDLLGMAAYYRDVIQPLVEYYSALFLSKLDSTGSSPRARILSRTERVRFLRAFYRFQLYTNLFCSSGTLYALTQHFHDMYILTTLFDIYKPWEAEEIACVSIWVKARYQQAFEAIRWHVYRESPGHDHWEWRDAPPGVYPREGVAGVSPLSIAIADHQTDQLRLKGVHEKNPMLGGLKLFRQILETINFDELVQLMQETILWRRGYSLGQCLSSDAQIYRRFAAAESSEHDRAEIEKERMVFTGDEADAPPLAWVLLWREAYGNWFGEVVPPSLHDWGYIFWDELRLVETGAKDAVLRDRWPEDDDPRERPPRLLENLNIVS</sequence>
<proteinExistence type="predicted"/>
<reference evidence="1" key="1">
    <citation type="journal article" date="2023" name="Mol. Phylogenet. Evol.">
        <title>Genome-scale phylogeny and comparative genomics of the fungal order Sordariales.</title>
        <authorList>
            <person name="Hensen N."/>
            <person name="Bonometti L."/>
            <person name="Westerberg I."/>
            <person name="Brannstrom I.O."/>
            <person name="Guillou S."/>
            <person name="Cros-Aarteil S."/>
            <person name="Calhoun S."/>
            <person name="Haridas S."/>
            <person name="Kuo A."/>
            <person name="Mondo S."/>
            <person name="Pangilinan J."/>
            <person name="Riley R."/>
            <person name="LaButti K."/>
            <person name="Andreopoulos B."/>
            <person name="Lipzen A."/>
            <person name="Chen C."/>
            <person name="Yan M."/>
            <person name="Daum C."/>
            <person name="Ng V."/>
            <person name="Clum A."/>
            <person name="Steindorff A."/>
            <person name="Ohm R.A."/>
            <person name="Martin F."/>
            <person name="Silar P."/>
            <person name="Natvig D.O."/>
            <person name="Lalanne C."/>
            <person name="Gautier V."/>
            <person name="Ament-Velasquez S.L."/>
            <person name="Kruys A."/>
            <person name="Hutchinson M.I."/>
            <person name="Powell A.J."/>
            <person name="Barry K."/>
            <person name="Miller A.N."/>
            <person name="Grigoriev I.V."/>
            <person name="Debuchy R."/>
            <person name="Gladieux P."/>
            <person name="Hiltunen Thoren M."/>
            <person name="Johannesson H."/>
        </authorList>
    </citation>
    <scope>NUCLEOTIDE SEQUENCE</scope>
    <source>
        <strain evidence="1">CBS 538.74</strain>
    </source>
</reference>
<evidence type="ECO:0008006" key="3">
    <source>
        <dbReference type="Google" id="ProtNLM"/>
    </source>
</evidence>